<dbReference type="Proteomes" id="UP000281915">
    <property type="component" value="Unassembled WGS sequence"/>
</dbReference>
<gene>
    <name evidence="3" type="ORF">EDM58_12460</name>
</gene>
<dbReference type="InterPro" id="IPR012854">
    <property type="entry name" value="Cu_amine_oxidase-like_N"/>
</dbReference>
<dbReference type="InterPro" id="IPR036582">
    <property type="entry name" value="Mao_N_sf"/>
</dbReference>
<keyword evidence="1" id="KW-0732">Signal</keyword>
<evidence type="ECO:0000313" key="3">
    <source>
        <dbReference type="EMBL" id="RNB78304.1"/>
    </source>
</evidence>
<protein>
    <recommendedName>
        <fullName evidence="2">Copper amine oxidase-like N-terminal domain-containing protein</fullName>
    </recommendedName>
</protein>
<feature type="chain" id="PRO_5017957302" description="Copper amine oxidase-like N-terminal domain-containing protein" evidence="1">
    <location>
        <begin position="29"/>
        <end position="198"/>
    </location>
</feature>
<evidence type="ECO:0000256" key="1">
    <source>
        <dbReference type="SAM" id="SignalP"/>
    </source>
</evidence>
<accession>A0A3M8CRJ3</accession>
<comment type="caution">
    <text evidence="3">The sequence shown here is derived from an EMBL/GenBank/DDBJ whole genome shotgun (WGS) entry which is preliminary data.</text>
</comment>
<organism evidence="3 4">
    <name type="scientific">Brevibacillus panacihumi</name>
    <dbReference type="NCBI Taxonomy" id="497735"/>
    <lineage>
        <taxon>Bacteria</taxon>
        <taxon>Bacillati</taxon>
        <taxon>Bacillota</taxon>
        <taxon>Bacilli</taxon>
        <taxon>Bacillales</taxon>
        <taxon>Paenibacillaceae</taxon>
        <taxon>Brevibacillus</taxon>
    </lineage>
</organism>
<dbReference type="Pfam" id="PF07833">
    <property type="entry name" value="Cu_amine_oxidN1"/>
    <property type="match status" value="1"/>
</dbReference>
<name>A0A3M8CRJ3_9BACL</name>
<sequence length="198" mass="22153">MMMVQTKWKWISALSLLLVLLASNIAHAADEFFWSDVEPIPSCYTSRDGKPNEMGVVVDGKKVTLDDPSCEESKKNRVLVLVDGKYLHTRLTADGYAEPFIENGRTMIPLRALADVFGFETDWEASEEKITLTKDGRNIVMCIGKSEILVDGQTVHFEGAVPMVKNNRTFLPASKLAEILDIQVDWDGNTRTATFTRP</sequence>
<dbReference type="Gene3D" id="3.30.457.10">
    <property type="entry name" value="Copper amine oxidase-like, N-terminal domain"/>
    <property type="match status" value="1"/>
</dbReference>
<dbReference type="SUPFAM" id="SSF55383">
    <property type="entry name" value="Copper amine oxidase, domain N"/>
    <property type="match status" value="1"/>
</dbReference>
<evidence type="ECO:0000313" key="4">
    <source>
        <dbReference type="Proteomes" id="UP000281915"/>
    </source>
</evidence>
<evidence type="ECO:0000259" key="2">
    <source>
        <dbReference type="Pfam" id="PF07833"/>
    </source>
</evidence>
<dbReference type="EMBL" id="RHHT01000026">
    <property type="protein sequence ID" value="RNB78304.1"/>
    <property type="molecule type" value="Genomic_DNA"/>
</dbReference>
<proteinExistence type="predicted"/>
<feature type="domain" description="Copper amine oxidase-like N-terminal" evidence="2">
    <location>
        <begin position="97"/>
        <end position="193"/>
    </location>
</feature>
<reference evidence="3 4" key="1">
    <citation type="submission" date="2018-10" db="EMBL/GenBank/DDBJ databases">
        <title>Phylogenomics of Brevibacillus.</title>
        <authorList>
            <person name="Dunlap C."/>
        </authorList>
    </citation>
    <scope>NUCLEOTIDE SEQUENCE [LARGE SCALE GENOMIC DNA]</scope>
    <source>
        <strain evidence="3 4">JCM 15085</strain>
    </source>
</reference>
<dbReference type="AlphaFoldDB" id="A0A3M8CRJ3"/>
<feature type="signal peptide" evidence="1">
    <location>
        <begin position="1"/>
        <end position="28"/>
    </location>
</feature>
<dbReference type="RefSeq" id="WP_122913615.1">
    <property type="nucleotide sequence ID" value="NZ_RHHT01000026.1"/>
</dbReference>